<evidence type="ECO:0000256" key="1">
    <source>
        <dbReference type="SAM" id="MobiDB-lite"/>
    </source>
</evidence>
<dbReference type="AlphaFoldDB" id="A0AAW2FDW7"/>
<evidence type="ECO:0000313" key="2">
    <source>
        <dbReference type="EMBL" id="KAL0112350.1"/>
    </source>
</evidence>
<dbReference type="Proteomes" id="UP001430953">
    <property type="component" value="Unassembled WGS sequence"/>
</dbReference>
<gene>
    <name evidence="2" type="ORF">PUN28_011994</name>
</gene>
<reference evidence="2 3" key="1">
    <citation type="submission" date="2023-03" db="EMBL/GenBank/DDBJ databases">
        <title>High recombination rates correlate with genetic variation in Cardiocondyla obscurior ants.</title>
        <authorList>
            <person name="Errbii M."/>
        </authorList>
    </citation>
    <scope>NUCLEOTIDE SEQUENCE [LARGE SCALE GENOMIC DNA]</scope>
    <source>
        <strain evidence="2">Alpha-2009</strain>
        <tissue evidence="2">Whole body</tissue>
    </source>
</reference>
<proteinExistence type="predicted"/>
<organism evidence="2 3">
    <name type="scientific">Cardiocondyla obscurior</name>
    <dbReference type="NCBI Taxonomy" id="286306"/>
    <lineage>
        <taxon>Eukaryota</taxon>
        <taxon>Metazoa</taxon>
        <taxon>Ecdysozoa</taxon>
        <taxon>Arthropoda</taxon>
        <taxon>Hexapoda</taxon>
        <taxon>Insecta</taxon>
        <taxon>Pterygota</taxon>
        <taxon>Neoptera</taxon>
        <taxon>Endopterygota</taxon>
        <taxon>Hymenoptera</taxon>
        <taxon>Apocrita</taxon>
        <taxon>Aculeata</taxon>
        <taxon>Formicoidea</taxon>
        <taxon>Formicidae</taxon>
        <taxon>Myrmicinae</taxon>
        <taxon>Cardiocondyla</taxon>
    </lineage>
</organism>
<accession>A0AAW2FDW7</accession>
<protein>
    <submittedName>
        <fullName evidence="2">Uncharacterized protein</fullName>
    </submittedName>
</protein>
<name>A0AAW2FDW7_9HYME</name>
<comment type="caution">
    <text evidence="2">The sequence shown here is derived from an EMBL/GenBank/DDBJ whole genome shotgun (WGS) entry which is preliminary data.</text>
</comment>
<evidence type="ECO:0000313" key="3">
    <source>
        <dbReference type="Proteomes" id="UP001430953"/>
    </source>
</evidence>
<keyword evidence="3" id="KW-1185">Reference proteome</keyword>
<sequence length="59" mass="6773">MQHAIASLTSDSHPRDENGARDTYRLRKVLSVFPIVYEYHSAPEVLCAFYICPDTYARP</sequence>
<dbReference type="EMBL" id="JADYXP020000012">
    <property type="protein sequence ID" value="KAL0112350.1"/>
    <property type="molecule type" value="Genomic_DNA"/>
</dbReference>
<feature type="region of interest" description="Disordered" evidence="1">
    <location>
        <begin position="1"/>
        <end position="20"/>
    </location>
</feature>